<dbReference type="AlphaFoldDB" id="F3KUF3"/>
<protein>
    <recommendedName>
        <fullName evidence="6">Lipoprotein</fullName>
    </recommendedName>
</protein>
<evidence type="ECO:0000256" key="2">
    <source>
        <dbReference type="SAM" id="MobiDB-lite"/>
    </source>
</evidence>
<evidence type="ECO:0000313" key="4">
    <source>
        <dbReference type="EMBL" id="EGI76530.1"/>
    </source>
</evidence>
<reference evidence="4 5" key="1">
    <citation type="journal article" date="2011" name="EMBO J.">
        <title>Structural diversity of bacterial flagellar motors.</title>
        <authorList>
            <person name="Chen S."/>
            <person name="Beeby M."/>
            <person name="Murphy G.E."/>
            <person name="Leadbetter J.R."/>
            <person name="Hendrixson D.R."/>
            <person name="Briegel A."/>
            <person name="Li Z."/>
            <person name="Shi J."/>
            <person name="Tocheva E.I."/>
            <person name="Muller A."/>
            <person name="Dobro M.J."/>
            <person name="Jensen G.J."/>
        </authorList>
    </citation>
    <scope>NUCLEOTIDE SEQUENCE [LARGE SCALE GENOMIC DNA]</scope>
    <source>
        <strain evidence="4 5">ATCC 19624</strain>
    </source>
</reference>
<evidence type="ECO:0000313" key="5">
    <source>
        <dbReference type="Proteomes" id="UP000016368"/>
    </source>
</evidence>
<gene>
    <name evidence="4" type="ORF">HGR_10435</name>
</gene>
<keyword evidence="1" id="KW-0175">Coiled coil</keyword>
<proteinExistence type="predicted"/>
<feature type="chain" id="PRO_5003298368" description="Lipoprotein" evidence="3">
    <location>
        <begin position="19"/>
        <end position="230"/>
    </location>
</feature>
<evidence type="ECO:0000256" key="3">
    <source>
        <dbReference type="SAM" id="SignalP"/>
    </source>
</evidence>
<keyword evidence="5" id="KW-1185">Reference proteome</keyword>
<dbReference type="eggNOG" id="ENOG5032SBY">
    <property type="taxonomic scope" value="Bacteria"/>
</dbReference>
<dbReference type="EMBL" id="AEGR01000061">
    <property type="protein sequence ID" value="EGI76530.1"/>
    <property type="molecule type" value="Genomic_DNA"/>
</dbReference>
<comment type="caution">
    <text evidence="4">The sequence shown here is derived from an EMBL/GenBank/DDBJ whole genome shotgun (WGS) entry which is preliminary data.</text>
</comment>
<organism evidence="4 5">
    <name type="scientific">Hylemonella gracilis ATCC 19624</name>
    <dbReference type="NCBI Taxonomy" id="887062"/>
    <lineage>
        <taxon>Bacteria</taxon>
        <taxon>Pseudomonadati</taxon>
        <taxon>Pseudomonadota</taxon>
        <taxon>Betaproteobacteria</taxon>
        <taxon>Burkholderiales</taxon>
        <taxon>Comamonadaceae</taxon>
        <taxon>Hylemonella</taxon>
    </lineage>
</organism>
<name>F3KUF3_9BURK</name>
<feature type="signal peptide" evidence="3">
    <location>
        <begin position="1"/>
        <end position="18"/>
    </location>
</feature>
<evidence type="ECO:0000256" key="1">
    <source>
        <dbReference type="SAM" id="Coils"/>
    </source>
</evidence>
<feature type="region of interest" description="Disordered" evidence="2">
    <location>
        <begin position="166"/>
        <end position="230"/>
    </location>
</feature>
<feature type="coiled-coil region" evidence="1">
    <location>
        <begin position="131"/>
        <end position="158"/>
    </location>
</feature>
<feature type="compositionally biased region" description="Basic and acidic residues" evidence="2">
    <location>
        <begin position="211"/>
        <end position="230"/>
    </location>
</feature>
<sequence length="230" mass="23922">MALTLVAGLTVLQLAGCAAQLWPPAQWSVTVDLPWVHTPEPVPAPAAAPAPAPAALAAPAAPHKAPANVTEALAYAKALCALPPAELEAEIERLRSLPVQDGHAPLHAQQLAFAEQLALLYTEQQRLQDANERQAQMLRERQRRIEQLNGQIAAMRAVEYSLPAAAGGAAPHGSATKPASPTAPRGATSFAVPSTPAVVKALPASTAEPAANRDEAETRLGDDARPTSEP</sequence>
<dbReference type="Proteomes" id="UP000016368">
    <property type="component" value="Unassembled WGS sequence"/>
</dbReference>
<evidence type="ECO:0008006" key="6">
    <source>
        <dbReference type="Google" id="ProtNLM"/>
    </source>
</evidence>
<keyword evidence="3" id="KW-0732">Signal</keyword>
<dbReference type="STRING" id="887062.HGR_10435"/>
<accession>F3KUF3</accession>